<dbReference type="InterPro" id="IPR056366">
    <property type="entry name" value="Ribosomal_eL24"/>
</dbReference>
<feature type="compositionally biased region" description="Basic and acidic residues" evidence="4">
    <location>
        <begin position="112"/>
        <end position="136"/>
    </location>
</feature>
<evidence type="ECO:0000259" key="5">
    <source>
        <dbReference type="Pfam" id="PF01246"/>
    </source>
</evidence>
<dbReference type="Gene3D" id="2.30.170.20">
    <property type="entry name" value="Ribosomal protein L24e"/>
    <property type="match status" value="1"/>
</dbReference>
<gene>
    <name evidence="6" type="primary">RPL24</name>
    <name evidence="6" type="ORF">FOZ60_001410</name>
</gene>
<protein>
    <submittedName>
        <fullName evidence="6">60S ribosomal protein L24</fullName>
    </submittedName>
</protein>
<accession>A0A7J6PK17</accession>
<dbReference type="OrthoDB" id="1727108at2759"/>
<feature type="compositionally biased region" description="Basic residues" evidence="4">
    <location>
        <begin position="157"/>
        <end position="168"/>
    </location>
</feature>
<dbReference type="Gene3D" id="6.10.250.1270">
    <property type="match status" value="1"/>
</dbReference>
<dbReference type="Pfam" id="PF01246">
    <property type="entry name" value="Ribosomal_L24e"/>
    <property type="match status" value="2"/>
</dbReference>
<organism evidence="6 7">
    <name type="scientific">Perkinsus olseni</name>
    <name type="common">Perkinsus atlanticus</name>
    <dbReference type="NCBI Taxonomy" id="32597"/>
    <lineage>
        <taxon>Eukaryota</taxon>
        <taxon>Sar</taxon>
        <taxon>Alveolata</taxon>
        <taxon>Perkinsozoa</taxon>
        <taxon>Perkinsea</taxon>
        <taxon>Perkinsida</taxon>
        <taxon>Perkinsidae</taxon>
        <taxon>Perkinsus</taxon>
    </lineage>
</organism>
<evidence type="ECO:0000313" key="7">
    <source>
        <dbReference type="Proteomes" id="UP000541610"/>
    </source>
</evidence>
<feature type="domain" description="Large ribosomal subunit protein eL24-related N-terminal" evidence="5">
    <location>
        <begin position="47"/>
        <end position="82"/>
    </location>
</feature>
<reference evidence="6 7" key="1">
    <citation type="submission" date="2020-04" db="EMBL/GenBank/DDBJ databases">
        <title>Perkinsus olseni comparative genomics.</title>
        <authorList>
            <person name="Bogema D.R."/>
        </authorList>
    </citation>
    <scope>NUCLEOTIDE SEQUENCE [LARGE SCALE GENOMIC DNA]</scope>
    <source>
        <strain evidence="6">00978-12</strain>
    </source>
</reference>
<comment type="caution">
    <text evidence="6">The sequence shown here is derived from an EMBL/GenBank/DDBJ whole genome shotgun (WGS) entry which is preliminary data.</text>
</comment>
<dbReference type="GO" id="GO:0003729">
    <property type="term" value="F:mRNA binding"/>
    <property type="evidence" value="ECO:0007669"/>
    <property type="project" value="TreeGrafter"/>
</dbReference>
<keyword evidence="3" id="KW-0687">Ribonucleoprotein</keyword>
<dbReference type="AlphaFoldDB" id="A0A7J6PK17"/>
<dbReference type="GO" id="GO:0022625">
    <property type="term" value="C:cytosolic large ribosomal subunit"/>
    <property type="evidence" value="ECO:0007669"/>
    <property type="project" value="TreeGrafter"/>
</dbReference>
<dbReference type="EMBL" id="JABANP010000012">
    <property type="protein sequence ID" value="KAF4696287.1"/>
    <property type="molecule type" value="Genomic_DNA"/>
</dbReference>
<dbReference type="GO" id="GO:0002181">
    <property type="term" value="P:cytoplasmic translation"/>
    <property type="evidence" value="ECO:0007669"/>
    <property type="project" value="TreeGrafter"/>
</dbReference>
<feature type="region of interest" description="Disordered" evidence="4">
    <location>
        <begin position="112"/>
        <end position="168"/>
    </location>
</feature>
<evidence type="ECO:0000256" key="4">
    <source>
        <dbReference type="SAM" id="MobiDB-lite"/>
    </source>
</evidence>
<sequence length="168" mass="19381">MVVKTELCSYTEFRVYPGHGQRFIAKDGKVVRGGLFTVGEAIVPAHFFFNSKAASLFQQRIKPVKLTWTEKWRRLNKKVRTTEVARKKTRRTVKVQKAIMGLSLEDFHKKKSERTQLRKEADAKRATELKEKEKAKAARAATKTAKHQEKPVAAKQPKQKQTRTGKRF</sequence>
<dbReference type="GO" id="GO:0003735">
    <property type="term" value="F:structural constituent of ribosome"/>
    <property type="evidence" value="ECO:0007669"/>
    <property type="project" value="InterPro"/>
</dbReference>
<dbReference type="SUPFAM" id="SSF57716">
    <property type="entry name" value="Glucocorticoid receptor-like (DNA-binding domain)"/>
    <property type="match status" value="1"/>
</dbReference>
<evidence type="ECO:0000256" key="2">
    <source>
        <dbReference type="ARBA" id="ARBA00022980"/>
    </source>
</evidence>
<dbReference type="CDD" id="cd00472">
    <property type="entry name" value="Ribosomal_L24e_L24"/>
    <property type="match status" value="1"/>
</dbReference>
<proteinExistence type="inferred from homology"/>
<comment type="similarity">
    <text evidence="1">Belongs to the eukaryotic ribosomal protein eL24 family.</text>
</comment>
<evidence type="ECO:0000313" key="6">
    <source>
        <dbReference type="EMBL" id="KAF4696287.1"/>
    </source>
</evidence>
<evidence type="ECO:0000256" key="3">
    <source>
        <dbReference type="ARBA" id="ARBA00023274"/>
    </source>
</evidence>
<dbReference type="InterPro" id="IPR038630">
    <property type="entry name" value="L24e/L24_sf"/>
</dbReference>
<dbReference type="PANTHER" id="PTHR10792:SF1">
    <property type="entry name" value="RIBOSOMAL PROTEIN L24"/>
    <property type="match status" value="1"/>
</dbReference>
<evidence type="ECO:0000256" key="1">
    <source>
        <dbReference type="ARBA" id="ARBA00005647"/>
    </source>
</evidence>
<dbReference type="InterPro" id="IPR000988">
    <property type="entry name" value="Ribosomal_eL24-rel_N"/>
</dbReference>
<name>A0A7J6PK17_PEROL</name>
<feature type="domain" description="Large ribosomal subunit protein eL24-related N-terminal" evidence="5">
    <location>
        <begin position="4"/>
        <end position="32"/>
    </location>
</feature>
<dbReference type="PANTHER" id="PTHR10792">
    <property type="entry name" value="60S RIBOSOMAL PROTEIN L24"/>
    <property type="match status" value="1"/>
</dbReference>
<keyword evidence="2 6" id="KW-0689">Ribosomal protein</keyword>
<dbReference type="Proteomes" id="UP000541610">
    <property type="component" value="Unassembled WGS sequence"/>
</dbReference>